<evidence type="ECO:0000313" key="4">
    <source>
        <dbReference type="EMBL" id="OHA95707.1"/>
    </source>
</evidence>
<name>A0A1G2TEJ1_9BACT</name>
<dbReference type="GO" id="GO:0016757">
    <property type="term" value="F:glycosyltransferase activity"/>
    <property type="evidence" value="ECO:0007669"/>
    <property type="project" value="InterPro"/>
</dbReference>
<dbReference type="Proteomes" id="UP000178175">
    <property type="component" value="Unassembled WGS sequence"/>
</dbReference>
<dbReference type="InterPro" id="IPR028098">
    <property type="entry name" value="Glyco_trans_4-like_N"/>
</dbReference>
<dbReference type="GO" id="GO:0009103">
    <property type="term" value="P:lipopolysaccharide biosynthetic process"/>
    <property type="evidence" value="ECO:0007669"/>
    <property type="project" value="TreeGrafter"/>
</dbReference>
<feature type="domain" description="Glycosyltransferase subfamily 4-like N-terminal" evidence="3">
    <location>
        <begin position="15"/>
        <end position="155"/>
    </location>
</feature>
<feature type="domain" description="Glycosyl transferase family 1" evidence="2">
    <location>
        <begin position="172"/>
        <end position="345"/>
    </location>
</feature>
<evidence type="ECO:0000313" key="5">
    <source>
        <dbReference type="Proteomes" id="UP000178175"/>
    </source>
</evidence>
<evidence type="ECO:0000256" key="1">
    <source>
        <dbReference type="ARBA" id="ARBA00022679"/>
    </source>
</evidence>
<evidence type="ECO:0000259" key="3">
    <source>
        <dbReference type="Pfam" id="PF13439"/>
    </source>
</evidence>
<dbReference type="Pfam" id="PF13439">
    <property type="entry name" value="Glyco_transf_4"/>
    <property type="match status" value="1"/>
</dbReference>
<dbReference type="SUPFAM" id="SSF53756">
    <property type="entry name" value="UDP-Glycosyltransferase/glycogen phosphorylase"/>
    <property type="match status" value="1"/>
</dbReference>
<dbReference type="Pfam" id="PF00534">
    <property type="entry name" value="Glycos_transf_1"/>
    <property type="match status" value="1"/>
</dbReference>
<dbReference type="AlphaFoldDB" id="A0A1G2TEJ1"/>
<dbReference type="InterPro" id="IPR001296">
    <property type="entry name" value="Glyco_trans_1"/>
</dbReference>
<comment type="caution">
    <text evidence="4">The sequence shown here is derived from an EMBL/GenBank/DDBJ whole genome shotgun (WGS) entry which is preliminary data.</text>
</comment>
<dbReference type="CDD" id="cd03801">
    <property type="entry name" value="GT4_PimA-like"/>
    <property type="match status" value="1"/>
</dbReference>
<accession>A0A1G2TEJ1</accession>
<gene>
    <name evidence="4" type="ORF">A3C70_03300</name>
</gene>
<proteinExistence type="predicted"/>
<organism evidence="4 5">
    <name type="scientific">Candidatus Zambryskibacteria bacterium RIFCSPHIGHO2_02_FULL_43_14</name>
    <dbReference type="NCBI Taxonomy" id="1802748"/>
    <lineage>
        <taxon>Bacteria</taxon>
        <taxon>Candidatus Zambryskiibacteriota</taxon>
    </lineage>
</organism>
<reference evidence="4 5" key="1">
    <citation type="journal article" date="2016" name="Nat. Commun.">
        <title>Thousands of microbial genomes shed light on interconnected biogeochemical processes in an aquifer system.</title>
        <authorList>
            <person name="Anantharaman K."/>
            <person name="Brown C.T."/>
            <person name="Hug L.A."/>
            <person name="Sharon I."/>
            <person name="Castelle C.J."/>
            <person name="Probst A.J."/>
            <person name="Thomas B.C."/>
            <person name="Singh A."/>
            <person name="Wilkins M.J."/>
            <person name="Karaoz U."/>
            <person name="Brodie E.L."/>
            <person name="Williams K.H."/>
            <person name="Hubbard S.S."/>
            <person name="Banfield J.F."/>
        </authorList>
    </citation>
    <scope>NUCLEOTIDE SEQUENCE [LARGE SCALE GENOMIC DNA]</scope>
</reference>
<evidence type="ECO:0000259" key="2">
    <source>
        <dbReference type="Pfam" id="PF00534"/>
    </source>
</evidence>
<sequence length="365" mass="41869">MKNILIVTNNMMPNSGIGRYSLSIVEQLRNLNVNHTVLTERDKYSGGKDEKNLLHSKVSAFNLIKNSFLVRRELKRCDNIHALDCWPYGVYAYLAVLGTQKKLFINGVGTYSVPSGSLLKTFFMRKAYKRSEKIFCISNYTRDRILEHMPYVKAEIVSLGTTKLPEVSHKQQEEYRKKYNFASQYPILLTVGAIKERKGQFETVQALYKLKDKHPNALYLMVGSTSDKSYITQIEKYVKEHGLGNNIKILSDVYSDTELAYLYSLCHVFLLNSNNIGAHFEGFGLVLLEAGQLGKPVIGSKGCGIEDVIRNGYNGYLTEQRNPEDIYEKLMLMLGEQYEILAKNSREFSKKFTWEHTVSSYVKYY</sequence>
<keyword evidence="1" id="KW-0808">Transferase</keyword>
<protein>
    <submittedName>
        <fullName evidence="4">Uncharacterized protein</fullName>
    </submittedName>
</protein>
<dbReference type="EMBL" id="MHVR01000020">
    <property type="protein sequence ID" value="OHA95707.1"/>
    <property type="molecule type" value="Genomic_DNA"/>
</dbReference>
<dbReference type="PANTHER" id="PTHR46401">
    <property type="entry name" value="GLYCOSYLTRANSFERASE WBBK-RELATED"/>
    <property type="match status" value="1"/>
</dbReference>
<dbReference type="PANTHER" id="PTHR46401:SF2">
    <property type="entry name" value="GLYCOSYLTRANSFERASE WBBK-RELATED"/>
    <property type="match status" value="1"/>
</dbReference>
<dbReference type="Gene3D" id="3.40.50.2000">
    <property type="entry name" value="Glycogen Phosphorylase B"/>
    <property type="match status" value="2"/>
</dbReference>